<gene>
    <name evidence="1" type="ORF">EVAR_98001_1</name>
</gene>
<name>A0A4C1WM05_EUMVA</name>
<sequence>MQRGSSSFRWCVLFNRLAVKPDQSDRFAELYGHADGRYEQISRGQVDQENVRYAVDNKTKYGSVATNDRYRQCVEHVLALMGFVRHEIGSLIGFELSLVIESSDLKPPTTARPAETDYFVLFEAPTFHFIYVKISFVNSLLGQTFAEERKTLMMPNITVVHSLHKQTDEIDAMNIESARGDVTRTRSLSAIELRLLDIGLASRFARRTILGHS</sequence>
<accession>A0A4C1WM05</accession>
<dbReference type="EMBL" id="BGZK01000576">
    <property type="protein sequence ID" value="GBP51177.1"/>
    <property type="molecule type" value="Genomic_DNA"/>
</dbReference>
<evidence type="ECO:0000313" key="2">
    <source>
        <dbReference type="Proteomes" id="UP000299102"/>
    </source>
</evidence>
<reference evidence="1 2" key="1">
    <citation type="journal article" date="2019" name="Commun. Biol.">
        <title>The bagworm genome reveals a unique fibroin gene that provides high tensile strength.</title>
        <authorList>
            <person name="Kono N."/>
            <person name="Nakamura H."/>
            <person name="Ohtoshi R."/>
            <person name="Tomita M."/>
            <person name="Numata K."/>
            <person name="Arakawa K."/>
        </authorList>
    </citation>
    <scope>NUCLEOTIDE SEQUENCE [LARGE SCALE GENOMIC DNA]</scope>
</reference>
<organism evidence="1 2">
    <name type="scientific">Eumeta variegata</name>
    <name type="common">Bagworm moth</name>
    <name type="synonym">Eumeta japonica</name>
    <dbReference type="NCBI Taxonomy" id="151549"/>
    <lineage>
        <taxon>Eukaryota</taxon>
        <taxon>Metazoa</taxon>
        <taxon>Ecdysozoa</taxon>
        <taxon>Arthropoda</taxon>
        <taxon>Hexapoda</taxon>
        <taxon>Insecta</taxon>
        <taxon>Pterygota</taxon>
        <taxon>Neoptera</taxon>
        <taxon>Endopterygota</taxon>
        <taxon>Lepidoptera</taxon>
        <taxon>Glossata</taxon>
        <taxon>Ditrysia</taxon>
        <taxon>Tineoidea</taxon>
        <taxon>Psychidae</taxon>
        <taxon>Oiketicinae</taxon>
        <taxon>Eumeta</taxon>
    </lineage>
</organism>
<comment type="caution">
    <text evidence="1">The sequence shown here is derived from an EMBL/GenBank/DDBJ whole genome shotgun (WGS) entry which is preliminary data.</text>
</comment>
<dbReference type="AlphaFoldDB" id="A0A4C1WM05"/>
<evidence type="ECO:0000313" key="1">
    <source>
        <dbReference type="EMBL" id="GBP51177.1"/>
    </source>
</evidence>
<dbReference type="Proteomes" id="UP000299102">
    <property type="component" value="Unassembled WGS sequence"/>
</dbReference>
<keyword evidence="2" id="KW-1185">Reference proteome</keyword>
<protein>
    <submittedName>
        <fullName evidence="1">Uncharacterized protein</fullName>
    </submittedName>
</protein>
<proteinExistence type="predicted"/>